<evidence type="ECO:0008006" key="5">
    <source>
        <dbReference type="Google" id="ProtNLM"/>
    </source>
</evidence>
<evidence type="ECO:0000313" key="3">
    <source>
        <dbReference type="EMBL" id="SPO29262.1"/>
    </source>
</evidence>
<evidence type="ECO:0000256" key="1">
    <source>
        <dbReference type="SAM" id="MobiDB-lite"/>
    </source>
</evidence>
<reference evidence="3 4" key="1">
    <citation type="submission" date="2018-03" db="EMBL/GenBank/DDBJ databases">
        <authorList>
            <person name="Guldener U."/>
        </authorList>
    </citation>
    <scope>NUCLEOTIDE SEQUENCE [LARGE SCALE GENOMIC DNA]</scope>
    <source>
        <strain evidence="3 4">NBRC100155</strain>
    </source>
</reference>
<feature type="chain" id="PRO_5022688001" description="Effector family protein Eff1" evidence="2">
    <location>
        <begin position="25"/>
        <end position="245"/>
    </location>
</feature>
<evidence type="ECO:0000313" key="4">
    <source>
        <dbReference type="Proteomes" id="UP000324022"/>
    </source>
</evidence>
<dbReference type="Proteomes" id="UP000324022">
    <property type="component" value="Unassembled WGS sequence"/>
</dbReference>
<accession>A0A5C3EFQ1</accession>
<sequence>MLSDLLRPFTWLMVISCSVVLAAGTDQNPEKATSKEATSKEVTFAVPPKAGTRLFGQQLVPGHRPELSSGISETSSGPTTGQAPLREVIFPQNRLPFLDAEISRHLSSNVWGVDTRSLDPHMFDDRSRGLILDWSQRMLSNPKARFYFNDPGTYHARKVVYFGTPIPWEMSKQEIFPRLALKKKQHRPLIVYMTRTSSGAAPATGRAQIAGVELVHTADPAWLPHPSVPTYELGNIYHYAEHGRW</sequence>
<feature type="compositionally biased region" description="Polar residues" evidence="1">
    <location>
        <begin position="69"/>
        <end position="82"/>
    </location>
</feature>
<feature type="region of interest" description="Disordered" evidence="1">
    <location>
        <begin position="55"/>
        <end position="83"/>
    </location>
</feature>
<name>A0A5C3EFQ1_9BASI</name>
<organism evidence="3 4">
    <name type="scientific">Ustilago trichophora</name>
    <dbReference type="NCBI Taxonomy" id="86804"/>
    <lineage>
        <taxon>Eukaryota</taxon>
        <taxon>Fungi</taxon>
        <taxon>Dikarya</taxon>
        <taxon>Basidiomycota</taxon>
        <taxon>Ustilaginomycotina</taxon>
        <taxon>Ustilaginomycetes</taxon>
        <taxon>Ustilaginales</taxon>
        <taxon>Ustilaginaceae</taxon>
        <taxon>Ustilago</taxon>
    </lineage>
</organism>
<feature type="signal peptide" evidence="2">
    <location>
        <begin position="1"/>
        <end position="24"/>
    </location>
</feature>
<gene>
    <name evidence="3" type="ORF">UTRI_06211</name>
</gene>
<dbReference type="AlphaFoldDB" id="A0A5C3EFQ1"/>
<keyword evidence="2" id="KW-0732">Signal</keyword>
<dbReference type="EMBL" id="OOIN01000027">
    <property type="protein sequence ID" value="SPO29262.1"/>
    <property type="molecule type" value="Genomic_DNA"/>
</dbReference>
<protein>
    <recommendedName>
        <fullName evidence="5">Effector family protein Eff1</fullName>
    </recommendedName>
</protein>
<keyword evidence="4" id="KW-1185">Reference proteome</keyword>
<evidence type="ECO:0000256" key="2">
    <source>
        <dbReference type="SAM" id="SignalP"/>
    </source>
</evidence>
<proteinExistence type="predicted"/>